<dbReference type="InterPro" id="IPR036465">
    <property type="entry name" value="vWFA_dom_sf"/>
</dbReference>
<evidence type="ECO:0008006" key="4">
    <source>
        <dbReference type="Google" id="ProtNLM"/>
    </source>
</evidence>
<evidence type="ECO:0000256" key="1">
    <source>
        <dbReference type="SAM" id="MobiDB-lite"/>
    </source>
</evidence>
<reference evidence="3" key="1">
    <citation type="journal article" date="2019" name="Int. J. Syst. Evol. Microbiol.">
        <title>The Global Catalogue of Microorganisms (GCM) 10K type strain sequencing project: providing services to taxonomists for standard genome sequencing and annotation.</title>
        <authorList>
            <consortium name="The Broad Institute Genomics Platform"/>
            <consortium name="The Broad Institute Genome Sequencing Center for Infectious Disease"/>
            <person name="Wu L."/>
            <person name="Ma J."/>
        </authorList>
    </citation>
    <scope>NUCLEOTIDE SEQUENCE [LARGE SCALE GENOMIC DNA]</scope>
    <source>
        <strain evidence="3">JCM 16013</strain>
    </source>
</reference>
<dbReference type="RefSeq" id="WP_344657163.1">
    <property type="nucleotide sequence ID" value="NZ_BAAAQM010000011.1"/>
</dbReference>
<evidence type="ECO:0000313" key="3">
    <source>
        <dbReference type="Proteomes" id="UP001499854"/>
    </source>
</evidence>
<protein>
    <recommendedName>
        <fullName evidence="4">von Willebrand factor type A</fullName>
    </recommendedName>
</protein>
<keyword evidence="3" id="KW-1185">Reference proteome</keyword>
<name>A0ABP5CT47_9ACTN</name>
<dbReference type="SUPFAM" id="SSF53300">
    <property type="entry name" value="vWA-like"/>
    <property type="match status" value="1"/>
</dbReference>
<gene>
    <name evidence="2" type="ORF">GCM10009838_25370</name>
</gene>
<proteinExistence type="predicted"/>
<feature type="region of interest" description="Disordered" evidence="1">
    <location>
        <begin position="267"/>
        <end position="289"/>
    </location>
</feature>
<dbReference type="Proteomes" id="UP001499854">
    <property type="component" value="Unassembled WGS sequence"/>
</dbReference>
<comment type="caution">
    <text evidence="2">The sequence shown here is derived from an EMBL/GenBank/DDBJ whole genome shotgun (WGS) entry which is preliminary data.</text>
</comment>
<accession>A0ABP5CT47</accession>
<dbReference type="EMBL" id="BAAAQM010000011">
    <property type="protein sequence ID" value="GAA1966528.1"/>
    <property type="molecule type" value="Genomic_DNA"/>
</dbReference>
<evidence type="ECO:0000313" key="2">
    <source>
        <dbReference type="EMBL" id="GAA1966528.1"/>
    </source>
</evidence>
<organism evidence="2 3">
    <name type="scientific">Catenulispora subtropica</name>
    <dbReference type="NCBI Taxonomy" id="450798"/>
    <lineage>
        <taxon>Bacteria</taxon>
        <taxon>Bacillati</taxon>
        <taxon>Actinomycetota</taxon>
        <taxon>Actinomycetes</taxon>
        <taxon>Catenulisporales</taxon>
        <taxon>Catenulisporaceae</taxon>
        <taxon>Catenulispora</taxon>
    </lineage>
</organism>
<dbReference type="Gene3D" id="3.40.50.410">
    <property type="entry name" value="von Willebrand factor, type A domain"/>
    <property type="match status" value="1"/>
</dbReference>
<sequence>MPAHRHVHHDATRLAADALADAIAEARWDDDGGPAAPEAPDAEQRRAEWLRVSAELTARFPALSGRHDVIVTCEPRTVSGAKAAFFPELALTEIDQAVFAPFGPDKLRPADEGDEDRYPAAWGALVHEAGHAAHSRWMPPDDALETAANSAAEILEESRTERAHLRTRPEDRTYLRACVTRLVTDDLSGSDIDGKWAAAHAAGLILARRDVGILLDEEVAPLEWKVAEILGWHVLGTLTEIWNAAFGCADDDGQSMLALGKAWCDALGQDPEQPEPSKAEQQAAEPEASTGEIWATVAEVGELIAATEARQEVEHAAADRRDRRKAKAAADRAAAELAKKVFAPEAAAIVPDGYEPRWASNPITGSRDPKPAERKQAGKLARALRQAAYRERASTSVTSAAPPGRLIMRQALARDAQLAAGAVPTAEPWRHTRRLTTPTPPLRVGIAVDVSGSMTAAVGPIASATWILARAAAATDPDSRTATVAYDSGLTAINRPGRTPNRVVNFAAEGGEQALAEAIDVLNVGLELTRPGAGRVLVAATDGMYTTRERDAAAERIAYLTSTGCAVLQLHVGESDTYARLPGAQFLRVARAALIEEIGKAVVAAVAATH</sequence>